<evidence type="ECO:0000313" key="2">
    <source>
        <dbReference type="EMBL" id="JAS01966.1"/>
    </source>
</evidence>
<evidence type="ECO:0000259" key="1">
    <source>
        <dbReference type="Pfam" id="PF18199"/>
    </source>
</evidence>
<dbReference type="InterPro" id="IPR026983">
    <property type="entry name" value="DHC"/>
</dbReference>
<dbReference type="Gene3D" id="1.20.1270.280">
    <property type="match status" value="1"/>
</dbReference>
<accession>A0A161MJ90</accession>
<dbReference type="GO" id="GO:0007018">
    <property type="term" value="P:microtubule-based movement"/>
    <property type="evidence" value="ECO:0007669"/>
    <property type="project" value="InterPro"/>
</dbReference>
<reference evidence="2" key="1">
    <citation type="submission" date="2016-04" db="EMBL/GenBank/DDBJ databases">
        <authorList>
            <person name="Calderon-Fernandez G.M.Sr."/>
        </authorList>
    </citation>
    <scope>NUCLEOTIDE SEQUENCE</scope>
    <source>
        <strain evidence="2">Int1</strain>
        <tissue evidence="2">Integument</tissue>
    </source>
</reference>
<dbReference type="GO" id="GO:0017111">
    <property type="term" value="F:ribonucleoside triphosphate phosphatase activity"/>
    <property type="evidence" value="ECO:0007669"/>
    <property type="project" value="UniProtKB-EC"/>
</dbReference>
<dbReference type="PANTHER" id="PTHR45703:SF32">
    <property type="entry name" value="DYNEINS HEAVY CHAIN"/>
    <property type="match status" value="1"/>
</dbReference>
<protein>
    <submittedName>
        <fullName evidence="2">Dynein heavy chain axonemal</fullName>
        <ecNumber evidence="2">3.6.1.15</ecNumber>
    </submittedName>
</protein>
<feature type="domain" description="Dynein heavy chain C-terminal" evidence="1">
    <location>
        <begin position="3"/>
        <end position="175"/>
    </location>
</feature>
<dbReference type="Gene3D" id="3.10.490.20">
    <property type="match status" value="1"/>
</dbReference>
<feature type="non-terminal residue" evidence="2">
    <location>
        <position position="179"/>
    </location>
</feature>
<name>A0A161MJ90_TRIIF</name>
<dbReference type="GO" id="GO:0051959">
    <property type="term" value="F:dynein light intermediate chain binding"/>
    <property type="evidence" value="ECO:0007669"/>
    <property type="project" value="InterPro"/>
</dbReference>
<proteinExistence type="predicted"/>
<feature type="non-terminal residue" evidence="2">
    <location>
        <position position="1"/>
    </location>
</feature>
<dbReference type="EC" id="3.6.1.15" evidence="2"/>
<organism evidence="2">
    <name type="scientific">Triatoma infestans</name>
    <name type="common">Assassin bug</name>
    <dbReference type="NCBI Taxonomy" id="30076"/>
    <lineage>
        <taxon>Eukaryota</taxon>
        <taxon>Metazoa</taxon>
        <taxon>Ecdysozoa</taxon>
        <taxon>Arthropoda</taxon>
        <taxon>Hexapoda</taxon>
        <taxon>Insecta</taxon>
        <taxon>Pterygota</taxon>
        <taxon>Neoptera</taxon>
        <taxon>Paraneoptera</taxon>
        <taxon>Hemiptera</taxon>
        <taxon>Heteroptera</taxon>
        <taxon>Panheteroptera</taxon>
        <taxon>Cimicomorpha</taxon>
        <taxon>Reduviidae</taxon>
        <taxon>Triatominae</taxon>
        <taxon>Triatoma</taxon>
    </lineage>
</organism>
<keyword evidence="2" id="KW-0378">Hydrolase</keyword>
<dbReference type="PANTHER" id="PTHR45703">
    <property type="entry name" value="DYNEIN HEAVY CHAIN"/>
    <property type="match status" value="1"/>
</dbReference>
<dbReference type="GO" id="GO:0045505">
    <property type="term" value="F:dynein intermediate chain binding"/>
    <property type="evidence" value="ECO:0007669"/>
    <property type="project" value="InterPro"/>
</dbReference>
<dbReference type="InterPro" id="IPR043160">
    <property type="entry name" value="Dynein_C_barrel"/>
</dbReference>
<dbReference type="InterPro" id="IPR041228">
    <property type="entry name" value="Dynein_C"/>
</dbReference>
<dbReference type="AlphaFoldDB" id="A0A161MJ90"/>
<dbReference type="EMBL" id="GEMB01001182">
    <property type="protein sequence ID" value="JAS01966.1"/>
    <property type="molecule type" value="Transcribed_RNA"/>
</dbReference>
<dbReference type="GO" id="GO:0030286">
    <property type="term" value="C:dynein complex"/>
    <property type="evidence" value="ECO:0007669"/>
    <property type="project" value="InterPro"/>
</dbReference>
<sequence>AIYNKLLAAVIKQLNELVDGLNGLLSMDDFLNHIFRRIYENRIPKNWSDFYPTSKSLSAWVEDLALRVNYIEKCDNAKLPLPEPHWLSAYICPTRILMAILQEAAINIDVQFDQLTWEFIPREDILEEVPSEGILVRGMFVKGAGWDPKKLVLVDAPPLQYVSQLSIIHFKPVLKTEKL</sequence>
<reference evidence="2" key="2">
    <citation type="journal article" date="2017" name="J. Med. Entomol.">
        <title>Transcriptome Analysis of the Triatoma infestans (Hemiptera: Reduviidae) Integument.</title>
        <authorList>
            <person name="Calderon-Fernandez G.M."/>
            <person name="Moriconi D.E."/>
            <person name="Dulbecco A.B."/>
            <person name="Juarez M.P."/>
        </authorList>
    </citation>
    <scope>NUCLEOTIDE SEQUENCE</scope>
    <source>
        <strain evidence="2">Int1</strain>
        <tissue evidence="2">Integument</tissue>
    </source>
</reference>
<dbReference type="Pfam" id="PF18199">
    <property type="entry name" value="Dynein_C"/>
    <property type="match status" value="1"/>
</dbReference>